<evidence type="ECO:0000256" key="10">
    <source>
        <dbReference type="ARBA" id="ARBA00022840"/>
    </source>
</evidence>
<dbReference type="Pfam" id="PF17862">
    <property type="entry name" value="AAA_lid_3"/>
    <property type="match status" value="1"/>
</dbReference>
<dbReference type="EC" id="3.4.24.-" evidence="15"/>
<sequence>MADKLRSFFNLDNPPQKQTGLPAKKRFNLWYFVLAMILFTYLQPVLFSAKTETISYSQFKQYVDQGVAGELIIGPESIKGTLAGTPKRAFTTVRVHDPELVGQLDEGLINYSGRNENRFLGSLISWILPLGIMFLIWRFAMKKMGAGMGVMSFSKSKAKIFAQSDTKVSFADVAGIDEAREELEEVVEFLKTPEKFQKLGGRIPKGVLLVGPPGTGKTLLARAVAGEAKVPFFSISGSEFVEMFVGVGAARVRDLFSQAAAQAPCIIFIDELDALGKARGMNVMGGHDEREQTLNQLLVEMDGFETNKGVIIMAATNRPEILDPALMRPGRLDRQVLVDRPDINGREAILKIHSRHVALGPEVDLRRIAGRTPGFVGADLANIINEAALLAARNDKDAVAPSDFDEAIDRVVAGLQKKNRVMNAREKEIVAFHESGHAIVAESVEHADPVHKISIIPRGIAALGYTQQQPTEDRYLLTRSELNDRLAVLLGGRVAEELVFNEISTGAQNDLQRASDIARAMVTEYGMSDLLGLVSYERPRQAMFLPDSFSQGKNYSEAKASQIDDEVTRFVHEAHQRVRKILAERRTVLNNLARLLSEKESVQGDELRRMLSDAAPAMAS</sequence>
<keyword evidence="13 15" id="KW-0472">Membrane</keyword>
<evidence type="ECO:0000256" key="3">
    <source>
        <dbReference type="ARBA" id="ARBA00022475"/>
    </source>
</evidence>
<keyword evidence="5 15" id="KW-0812">Transmembrane</keyword>
<accession>A0AA41R0T0</accession>
<dbReference type="EMBL" id="JALJRB010000003">
    <property type="protein sequence ID" value="MCJ8499833.1"/>
    <property type="molecule type" value="Genomic_DNA"/>
</dbReference>
<dbReference type="FunFam" id="1.10.8.60:FF:000001">
    <property type="entry name" value="ATP-dependent zinc metalloprotease FtsH"/>
    <property type="match status" value="1"/>
</dbReference>
<dbReference type="GO" id="GO:0005524">
    <property type="term" value="F:ATP binding"/>
    <property type="evidence" value="ECO:0007669"/>
    <property type="project" value="UniProtKB-UniRule"/>
</dbReference>
<evidence type="ECO:0000256" key="13">
    <source>
        <dbReference type="ARBA" id="ARBA00023136"/>
    </source>
</evidence>
<feature type="binding site" evidence="15">
    <location>
        <position position="510"/>
    </location>
    <ligand>
        <name>Zn(2+)</name>
        <dbReference type="ChEBI" id="CHEBI:29105"/>
        <note>catalytic</note>
    </ligand>
</feature>
<dbReference type="Proteomes" id="UP001165427">
    <property type="component" value="Unassembled WGS sequence"/>
</dbReference>
<dbReference type="PROSITE" id="PS00674">
    <property type="entry name" value="AAA"/>
    <property type="match status" value="1"/>
</dbReference>
<comment type="similarity">
    <text evidence="16">Belongs to the AAA ATPase family.</text>
</comment>
<dbReference type="GO" id="GO:0004222">
    <property type="term" value="F:metalloendopeptidase activity"/>
    <property type="evidence" value="ECO:0007669"/>
    <property type="project" value="InterPro"/>
</dbReference>
<evidence type="ECO:0000256" key="1">
    <source>
        <dbReference type="ARBA" id="ARBA00004370"/>
    </source>
</evidence>
<dbReference type="Pfam" id="PF06480">
    <property type="entry name" value="FtsH_ext"/>
    <property type="match status" value="1"/>
</dbReference>
<evidence type="ECO:0000256" key="11">
    <source>
        <dbReference type="ARBA" id="ARBA00022989"/>
    </source>
</evidence>
<comment type="caution">
    <text evidence="18">The sequence shown here is derived from an EMBL/GenBank/DDBJ whole genome shotgun (WGS) entry which is preliminary data.</text>
</comment>
<evidence type="ECO:0000256" key="8">
    <source>
        <dbReference type="ARBA" id="ARBA00022801"/>
    </source>
</evidence>
<dbReference type="GO" id="GO:0030163">
    <property type="term" value="P:protein catabolic process"/>
    <property type="evidence" value="ECO:0007669"/>
    <property type="project" value="UniProtKB-UniRule"/>
</dbReference>
<keyword evidence="6 15" id="KW-0479">Metal-binding</keyword>
<dbReference type="Gene3D" id="3.40.50.300">
    <property type="entry name" value="P-loop containing nucleotide triphosphate hydrolases"/>
    <property type="match status" value="1"/>
</dbReference>
<gene>
    <name evidence="15 18" type="primary">ftsH</name>
    <name evidence="18" type="ORF">MRX98_04545</name>
</gene>
<organism evidence="18 19">
    <name type="scientific">Desulfatitalea alkaliphila</name>
    <dbReference type="NCBI Taxonomy" id="2929485"/>
    <lineage>
        <taxon>Bacteria</taxon>
        <taxon>Pseudomonadati</taxon>
        <taxon>Thermodesulfobacteriota</taxon>
        <taxon>Desulfobacteria</taxon>
        <taxon>Desulfobacterales</taxon>
        <taxon>Desulfosarcinaceae</taxon>
        <taxon>Desulfatitalea</taxon>
    </lineage>
</organism>
<keyword evidence="9 15" id="KW-0862">Zinc</keyword>
<comment type="subcellular location">
    <subcellularLocation>
        <location evidence="15">Cell membrane</location>
        <topology evidence="15">Multi-pass membrane protein</topology>
        <orientation evidence="15">Cytoplasmic side</orientation>
    </subcellularLocation>
    <subcellularLocation>
        <location evidence="1">Membrane</location>
    </subcellularLocation>
</comment>
<evidence type="ECO:0000256" key="9">
    <source>
        <dbReference type="ARBA" id="ARBA00022833"/>
    </source>
</evidence>
<feature type="transmembrane region" description="Helical" evidence="15">
    <location>
        <begin position="27"/>
        <end position="47"/>
    </location>
</feature>
<evidence type="ECO:0000256" key="16">
    <source>
        <dbReference type="RuleBase" id="RU003651"/>
    </source>
</evidence>
<dbReference type="InterPro" id="IPR011546">
    <property type="entry name" value="Pept_M41_FtsH_extracell"/>
</dbReference>
<evidence type="ECO:0000313" key="19">
    <source>
        <dbReference type="Proteomes" id="UP001165427"/>
    </source>
</evidence>
<evidence type="ECO:0000256" key="14">
    <source>
        <dbReference type="ARBA" id="ARBA00061570"/>
    </source>
</evidence>
<feature type="transmembrane region" description="Helical" evidence="15">
    <location>
        <begin position="119"/>
        <end position="140"/>
    </location>
</feature>
<comment type="subunit">
    <text evidence="15">Homohexamer.</text>
</comment>
<keyword evidence="4 15" id="KW-0645">Protease</keyword>
<dbReference type="Gene3D" id="1.10.8.60">
    <property type="match status" value="1"/>
</dbReference>
<evidence type="ECO:0000256" key="7">
    <source>
        <dbReference type="ARBA" id="ARBA00022741"/>
    </source>
</evidence>
<keyword evidence="19" id="KW-1185">Reference proteome</keyword>
<proteinExistence type="inferred from homology"/>
<keyword evidence="10 15" id="KW-0067">ATP-binding</keyword>
<keyword evidence="12 15" id="KW-0482">Metalloprotease</keyword>
<dbReference type="InterPro" id="IPR037219">
    <property type="entry name" value="Peptidase_M41-like"/>
</dbReference>
<dbReference type="InterPro" id="IPR003959">
    <property type="entry name" value="ATPase_AAA_core"/>
</dbReference>
<dbReference type="CDD" id="cd19501">
    <property type="entry name" value="RecA-like_FtsH"/>
    <property type="match status" value="1"/>
</dbReference>
<dbReference type="SMART" id="SM00382">
    <property type="entry name" value="AAA"/>
    <property type="match status" value="1"/>
</dbReference>
<dbReference type="GO" id="GO:0005886">
    <property type="term" value="C:plasma membrane"/>
    <property type="evidence" value="ECO:0007669"/>
    <property type="project" value="UniProtKB-SubCell"/>
</dbReference>
<dbReference type="PANTHER" id="PTHR23076">
    <property type="entry name" value="METALLOPROTEASE M41 FTSH"/>
    <property type="match status" value="1"/>
</dbReference>
<dbReference type="Gene3D" id="1.20.58.760">
    <property type="entry name" value="Peptidase M41"/>
    <property type="match status" value="1"/>
</dbReference>
<keyword evidence="8 15" id="KW-0378">Hydrolase</keyword>
<dbReference type="GO" id="GO:0004176">
    <property type="term" value="F:ATP-dependent peptidase activity"/>
    <property type="evidence" value="ECO:0007669"/>
    <property type="project" value="InterPro"/>
</dbReference>
<dbReference type="InterPro" id="IPR000642">
    <property type="entry name" value="Peptidase_M41"/>
</dbReference>
<dbReference type="RefSeq" id="WP_246903376.1">
    <property type="nucleotide sequence ID" value="NZ_JALJRB010000003.1"/>
</dbReference>
<protein>
    <recommendedName>
        <fullName evidence="15">ATP-dependent zinc metalloprotease FtsH</fullName>
        <ecNumber evidence="15">3.4.24.-</ecNumber>
    </recommendedName>
</protein>
<dbReference type="GO" id="GO:0008270">
    <property type="term" value="F:zinc ion binding"/>
    <property type="evidence" value="ECO:0007669"/>
    <property type="project" value="UniProtKB-UniRule"/>
</dbReference>
<evidence type="ECO:0000256" key="15">
    <source>
        <dbReference type="HAMAP-Rule" id="MF_01458"/>
    </source>
</evidence>
<comment type="similarity">
    <text evidence="2 15">In the C-terminal section; belongs to the peptidase M41 family.</text>
</comment>
<dbReference type="PANTHER" id="PTHR23076:SF97">
    <property type="entry name" value="ATP-DEPENDENT ZINC METALLOPROTEASE YME1L1"/>
    <property type="match status" value="1"/>
</dbReference>
<evidence type="ECO:0000313" key="18">
    <source>
        <dbReference type="EMBL" id="MCJ8499833.1"/>
    </source>
</evidence>
<feature type="binding site" evidence="15">
    <location>
        <position position="433"/>
    </location>
    <ligand>
        <name>Zn(2+)</name>
        <dbReference type="ChEBI" id="CHEBI:29105"/>
        <note>catalytic</note>
    </ligand>
</feature>
<comment type="similarity">
    <text evidence="14 15">In the central section; belongs to the AAA ATPase family.</text>
</comment>
<evidence type="ECO:0000256" key="6">
    <source>
        <dbReference type="ARBA" id="ARBA00022723"/>
    </source>
</evidence>
<dbReference type="Pfam" id="PF01434">
    <property type="entry name" value="Peptidase_M41"/>
    <property type="match status" value="1"/>
</dbReference>
<comment type="cofactor">
    <cofactor evidence="15">
        <name>Zn(2+)</name>
        <dbReference type="ChEBI" id="CHEBI:29105"/>
    </cofactor>
    <text evidence="15">Binds 1 zinc ion per subunit.</text>
</comment>
<comment type="function">
    <text evidence="15">Acts as a processive, ATP-dependent zinc metallopeptidase for both cytoplasmic and membrane proteins. Plays a role in the quality control of integral membrane proteins.</text>
</comment>
<dbReference type="GO" id="GO:0006508">
    <property type="term" value="P:proteolysis"/>
    <property type="evidence" value="ECO:0007669"/>
    <property type="project" value="UniProtKB-KW"/>
</dbReference>
<keyword evidence="7 15" id="KW-0547">Nucleotide-binding</keyword>
<dbReference type="AlphaFoldDB" id="A0AA41R0T0"/>
<feature type="binding site" evidence="15">
    <location>
        <position position="437"/>
    </location>
    <ligand>
        <name>Zn(2+)</name>
        <dbReference type="ChEBI" id="CHEBI:29105"/>
        <note>catalytic</note>
    </ligand>
</feature>
<feature type="binding site" evidence="15">
    <location>
        <begin position="211"/>
        <end position="218"/>
    </location>
    <ligand>
        <name>ATP</name>
        <dbReference type="ChEBI" id="CHEBI:30616"/>
    </ligand>
</feature>
<dbReference type="Gene3D" id="3.30.720.210">
    <property type="match status" value="1"/>
</dbReference>
<dbReference type="Pfam" id="PF00004">
    <property type="entry name" value="AAA"/>
    <property type="match status" value="1"/>
</dbReference>
<dbReference type="InterPro" id="IPR027417">
    <property type="entry name" value="P-loop_NTPase"/>
</dbReference>
<dbReference type="SUPFAM" id="SSF52540">
    <property type="entry name" value="P-loop containing nucleoside triphosphate hydrolases"/>
    <property type="match status" value="1"/>
</dbReference>
<evidence type="ECO:0000256" key="12">
    <source>
        <dbReference type="ARBA" id="ARBA00023049"/>
    </source>
</evidence>
<evidence type="ECO:0000256" key="4">
    <source>
        <dbReference type="ARBA" id="ARBA00022670"/>
    </source>
</evidence>
<reference evidence="18" key="1">
    <citation type="submission" date="2022-04" db="EMBL/GenBank/DDBJ databases">
        <title>Desulfatitalea alkaliphila sp. nov., a novel anaerobic sulfate-reducing bacterium isolated from terrestrial mud volcano, Taman Peninsula, Russia.</title>
        <authorList>
            <person name="Khomyakova M.A."/>
            <person name="Merkel A.Y."/>
            <person name="Slobodkin A.I."/>
        </authorList>
    </citation>
    <scope>NUCLEOTIDE SEQUENCE</scope>
    <source>
        <strain evidence="18">M08but</strain>
    </source>
</reference>
<dbReference type="FunFam" id="1.20.58.760:FF:000001">
    <property type="entry name" value="ATP-dependent zinc metalloprotease FtsH"/>
    <property type="match status" value="1"/>
</dbReference>
<name>A0AA41R0T0_9BACT</name>
<dbReference type="NCBIfam" id="TIGR01241">
    <property type="entry name" value="FtsH_fam"/>
    <property type="match status" value="1"/>
</dbReference>
<dbReference type="InterPro" id="IPR003593">
    <property type="entry name" value="AAA+_ATPase"/>
</dbReference>
<dbReference type="InterPro" id="IPR041569">
    <property type="entry name" value="AAA_lid_3"/>
</dbReference>
<feature type="active site" evidence="15">
    <location>
        <position position="434"/>
    </location>
</feature>
<dbReference type="SUPFAM" id="SSF140990">
    <property type="entry name" value="FtsH protease domain-like"/>
    <property type="match status" value="1"/>
</dbReference>
<dbReference type="HAMAP" id="MF_01458">
    <property type="entry name" value="FtsH"/>
    <property type="match status" value="1"/>
</dbReference>
<keyword evidence="3 15" id="KW-1003">Cell membrane</keyword>
<dbReference type="InterPro" id="IPR005936">
    <property type="entry name" value="FtsH"/>
</dbReference>
<dbReference type="FunFam" id="3.40.50.300:FF:000001">
    <property type="entry name" value="ATP-dependent zinc metalloprotease FtsH"/>
    <property type="match status" value="1"/>
</dbReference>
<dbReference type="InterPro" id="IPR003960">
    <property type="entry name" value="ATPase_AAA_CS"/>
</dbReference>
<evidence type="ECO:0000256" key="2">
    <source>
        <dbReference type="ARBA" id="ARBA00010044"/>
    </source>
</evidence>
<evidence type="ECO:0000259" key="17">
    <source>
        <dbReference type="SMART" id="SM00382"/>
    </source>
</evidence>
<evidence type="ECO:0000256" key="5">
    <source>
        <dbReference type="ARBA" id="ARBA00022692"/>
    </source>
</evidence>
<keyword evidence="11 15" id="KW-1133">Transmembrane helix</keyword>
<dbReference type="GO" id="GO:0016887">
    <property type="term" value="F:ATP hydrolysis activity"/>
    <property type="evidence" value="ECO:0007669"/>
    <property type="project" value="UniProtKB-UniRule"/>
</dbReference>
<feature type="domain" description="AAA+ ATPase" evidence="17">
    <location>
        <begin position="203"/>
        <end position="342"/>
    </location>
</feature>